<keyword evidence="1" id="KW-1133">Transmembrane helix</keyword>
<dbReference type="Proteomes" id="UP001642484">
    <property type="component" value="Unassembled WGS sequence"/>
</dbReference>
<feature type="transmembrane region" description="Helical" evidence="1">
    <location>
        <begin position="41"/>
        <end position="63"/>
    </location>
</feature>
<protein>
    <submittedName>
        <fullName evidence="3">Uncharacterized protein</fullName>
    </submittedName>
</protein>
<feature type="transmembrane region" description="Helical" evidence="1">
    <location>
        <begin position="69"/>
        <end position="90"/>
    </location>
</feature>
<gene>
    <name evidence="2" type="ORF">CCMP2556_LOCUS28124</name>
    <name evidence="3" type="ORF">CCMP2556_LOCUS28338</name>
</gene>
<sequence>MAIESHIKTMLANDIQLSAASSEALDEMTLTDSKRWSIARCMLAAGCGALSGLVSSLGFAAALFSPASIAAISAGAFLAAAGGAALLFGLSEEVIEEVSKDYVKQCFEAIYEQQSKRVHTWVKQEFACLITHYSEEVQERKKQVEEFQASADDGLVPAGFEEDVKALMADFFALKEQALALAKKASVE</sequence>
<proteinExistence type="predicted"/>
<keyword evidence="1" id="KW-0812">Transmembrane</keyword>
<dbReference type="EMBL" id="CAXAMN010021273">
    <property type="protein sequence ID" value="CAK9057447.1"/>
    <property type="molecule type" value="Genomic_DNA"/>
</dbReference>
<evidence type="ECO:0000256" key="1">
    <source>
        <dbReference type="SAM" id="Phobius"/>
    </source>
</evidence>
<comment type="caution">
    <text evidence="3">The sequence shown here is derived from an EMBL/GenBank/DDBJ whole genome shotgun (WGS) entry which is preliminary data.</text>
</comment>
<organism evidence="3 4">
    <name type="scientific">Durusdinium trenchii</name>
    <dbReference type="NCBI Taxonomy" id="1381693"/>
    <lineage>
        <taxon>Eukaryota</taxon>
        <taxon>Sar</taxon>
        <taxon>Alveolata</taxon>
        <taxon>Dinophyceae</taxon>
        <taxon>Suessiales</taxon>
        <taxon>Symbiodiniaceae</taxon>
        <taxon>Durusdinium</taxon>
    </lineage>
</organism>
<dbReference type="EMBL" id="CAXAMN010021001">
    <property type="protein sequence ID" value="CAK9056897.1"/>
    <property type="molecule type" value="Genomic_DNA"/>
</dbReference>
<evidence type="ECO:0000313" key="4">
    <source>
        <dbReference type="Proteomes" id="UP001642484"/>
    </source>
</evidence>
<accession>A0ABP0N0Y9</accession>
<evidence type="ECO:0000313" key="2">
    <source>
        <dbReference type="EMBL" id="CAK9056897.1"/>
    </source>
</evidence>
<name>A0ABP0N0Y9_9DINO</name>
<reference evidence="3 4" key="1">
    <citation type="submission" date="2024-02" db="EMBL/GenBank/DDBJ databases">
        <authorList>
            <person name="Chen Y."/>
            <person name="Shah S."/>
            <person name="Dougan E. K."/>
            <person name="Thang M."/>
            <person name="Chan C."/>
        </authorList>
    </citation>
    <scope>NUCLEOTIDE SEQUENCE [LARGE SCALE GENOMIC DNA]</scope>
</reference>
<keyword evidence="1" id="KW-0472">Membrane</keyword>
<keyword evidence="4" id="KW-1185">Reference proteome</keyword>
<evidence type="ECO:0000313" key="3">
    <source>
        <dbReference type="EMBL" id="CAK9057447.1"/>
    </source>
</evidence>